<feature type="transmembrane region" description="Helical" evidence="10">
    <location>
        <begin position="137"/>
        <end position="162"/>
    </location>
</feature>
<dbReference type="GO" id="GO:0005886">
    <property type="term" value="C:plasma membrane"/>
    <property type="evidence" value="ECO:0007669"/>
    <property type="project" value="TreeGrafter"/>
</dbReference>
<dbReference type="InterPro" id="IPR036097">
    <property type="entry name" value="HisK_dim/P_sf"/>
</dbReference>
<keyword evidence="4" id="KW-0597">Phosphoprotein</keyword>
<dbReference type="GO" id="GO:0000155">
    <property type="term" value="F:phosphorelay sensor kinase activity"/>
    <property type="evidence" value="ECO:0007669"/>
    <property type="project" value="InterPro"/>
</dbReference>
<keyword evidence="6 10" id="KW-0812">Transmembrane</keyword>
<organism evidence="12 13">
    <name type="scientific">Candidatus Cryptobacteroides merdavium</name>
    <dbReference type="NCBI Taxonomy" id="2840769"/>
    <lineage>
        <taxon>Bacteria</taxon>
        <taxon>Pseudomonadati</taxon>
        <taxon>Bacteroidota</taxon>
        <taxon>Bacteroidia</taxon>
        <taxon>Bacteroidales</taxon>
        <taxon>Candidatus Cryptobacteroides</taxon>
    </lineage>
</organism>
<dbReference type="PROSITE" id="PS50109">
    <property type="entry name" value="HIS_KIN"/>
    <property type="match status" value="1"/>
</dbReference>
<dbReference type="InterPro" id="IPR050428">
    <property type="entry name" value="TCS_sensor_his_kinase"/>
</dbReference>
<reference evidence="12" key="1">
    <citation type="submission" date="2020-10" db="EMBL/GenBank/DDBJ databases">
        <authorList>
            <person name="Gilroy R."/>
        </authorList>
    </citation>
    <scope>NUCLEOTIDE SEQUENCE</scope>
    <source>
        <strain evidence="12">D5-748</strain>
    </source>
</reference>
<protein>
    <recommendedName>
        <fullName evidence="3">histidine kinase</fullName>
        <ecNumber evidence="3">2.7.13.3</ecNumber>
    </recommendedName>
</protein>
<keyword evidence="7 12" id="KW-0418">Kinase</keyword>
<evidence type="ECO:0000256" key="3">
    <source>
        <dbReference type="ARBA" id="ARBA00012438"/>
    </source>
</evidence>
<evidence type="ECO:0000256" key="1">
    <source>
        <dbReference type="ARBA" id="ARBA00000085"/>
    </source>
</evidence>
<comment type="caution">
    <text evidence="12">The sequence shown here is derived from an EMBL/GenBank/DDBJ whole genome shotgun (WGS) entry which is preliminary data.</text>
</comment>
<dbReference type="InterPro" id="IPR004358">
    <property type="entry name" value="Sig_transdc_His_kin-like_C"/>
</dbReference>
<accession>A0A9D9ECS8</accession>
<evidence type="ECO:0000256" key="8">
    <source>
        <dbReference type="ARBA" id="ARBA00022989"/>
    </source>
</evidence>
<dbReference type="AlphaFoldDB" id="A0A9D9ECS8"/>
<dbReference type="SMART" id="SM00388">
    <property type="entry name" value="HisKA"/>
    <property type="match status" value="1"/>
</dbReference>
<keyword evidence="5" id="KW-0808">Transferase</keyword>
<name>A0A9D9ECS8_9BACT</name>
<dbReference type="InterPro" id="IPR005467">
    <property type="entry name" value="His_kinase_dom"/>
</dbReference>
<gene>
    <name evidence="12" type="ORF">IAC23_00220</name>
</gene>
<evidence type="ECO:0000313" key="13">
    <source>
        <dbReference type="Proteomes" id="UP000823619"/>
    </source>
</evidence>
<feature type="domain" description="Histidine kinase" evidence="11">
    <location>
        <begin position="222"/>
        <end position="422"/>
    </location>
</feature>
<comment type="catalytic activity">
    <reaction evidence="1">
        <text>ATP + protein L-histidine = ADP + protein N-phospho-L-histidine.</text>
        <dbReference type="EC" id="2.7.13.3"/>
    </reaction>
</comment>
<dbReference type="Pfam" id="PF00512">
    <property type="entry name" value="HisKA"/>
    <property type="match status" value="1"/>
</dbReference>
<dbReference type="SUPFAM" id="SSF55874">
    <property type="entry name" value="ATPase domain of HSP90 chaperone/DNA topoisomerase II/histidine kinase"/>
    <property type="match status" value="1"/>
</dbReference>
<evidence type="ECO:0000256" key="2">
    <source>
        <dbReference type="ARBA" id="ARBA00004370"/>
    </source>
</evidence>
<dbReference type="EMBL" id="JADIMO010000006">
    <property type="protein sequence ID" value="MBO8444116.1"/>
    <property type="molecule type" value="Genomic_DNA"/>
</dbReference>
<dbReference type="Gene3D" id="3.30.565.10">
    <property type="entry name" value="Histidine kinase-like ATPase, C-terminal domain"/>
    <property type="match status" value="1"/>
</dbReference>
<dbReference type="InterPro" id="IPR003594">
    <property type="entry name" value="HATPase_dom"/>
</dbReference>
<evidence type="ECO:0000256" key="6">
    <source>
        <dbReference type="ARBA" id="ARBA00022692"/>
    </source>
</evidence>
<dbReference type="PANTHER" id="PTHR45436">
    <property type="entry name" value="SENSOR HISTIDINE KINASE YKOH"/>
    <property type="match status" value="1"/>
</dbReference>
<dbReference type="Pfam" id="PF02518">
    <property type="entry name" value="HATPase_c"/>
    <property type="match status" value="1"/>
</dbReference>
<dbReference type="InterPro" id="IPR036890">
    <property type="entry name" value="HATPase_C_sf"/>
</dbReference>
<proteinExistence type="predicted"/>
<dbReference type="InterPro" id="IPR003661">
    <property type="entry name" value="HisK_dim/P_dom"/>
</dbReference>
<evidence type="ECO:0000313" key="12">
    <source>
        <dbReference type="EMBL" id="MBO8444116.1"/>
    </source>
</evidence>
<evidence type="ECO:0000256" key="5">
    <source>
        <dbReference type="ARBA" id="ARBA00022679"/>
    </source>
</evidence>
<keyword evidence="9 10" id="KW-0472">Membrane</keyword>
<dbReference type="PRINTS" id="PR00344">
    <property type="entry name" value="BCTRLSENSOR"/>
</dbReference>
<dbReference type="Gene3D" id="1.10.287.130">
    <property type="match status" value="1"/>
</dbReference>
<evidence type="ECO:0000256" key="4">
    <source>
        <dbReference type="ARBA" id="ARBA00022553"/>
    </source>
</evidence>
<dbReference type="EC" id="2.7.13.3" evidence="3"/>
<dbReference type="PANTHER" id="PTHR45436:SF5">
    <property type="entry name" value="SENSOR HISTIDINE KINASE TRCS"/>
    <property type="match status" value="1"/>
</dbReference>
<sequence length="422" mass="48162">MKFIYKIALSLSAVMLVFMAVWGVFFFRVMVAEVNDETDVMLEEYSQDIILRWLSGVNIPSTDNGTNNTYYVREVSSDYADSRPRIIYEDTDIWLASENEYEPARVRRQIFMDSDSRYFELTVAVPTFERQDLIVSLLWSMIVLYLVLLVSVLAITVAVIMYNMRPFNALMKWLDSYIPGKKNAPVPSDTDIVEFRKLAEAVQSAADRFERQYDQQKQFISNASHELQTPLAVCSGRLEMLLDSPGLSEEQARELVKMHRTLQDLIRLNRTLLLMSKIENGQFLESEAADLGRILKDNAGMFDEVYAHKGIRAVFREKGRFVVKINGQLASVLVNNLLKNAYFHSPADSEIEIDVSENGFGISNPGEAPLDGTKIFTRFYQENSRKEGSTGLGLALVKTVCDSYGLSVDYEYDGRHRFTVRK</sequence>
<evidence type="ECO:0000259" key="11">
    <source>
        <dbReference type="PROSITE" id="PS50109"/>
    </source>
</evidence>
<dbReference type="SMART" id="SM00387">
    <property type="entry name" value="HATPase_c"/>
    <property type="match status" value="1"/>
</dbReference>
<dbReference type="Proteomes" id="UP000823619">
    <property type="component" value="Unassembled WGS sequence"/>
</dbReference>
<keyword evidence="8 10" id="KW-1133">Transmembrane helix</keyword>
<evidence type="ECO:0000256" key="10">
    <source>
        <dbReference type="SAM" id="Phobius"/>
    </source>
</evidence>
<evidence type="ECO:0000256" key="9">
    <source>
        <dbReference type="ARBA" id="ARBA00023136"/>
    </source>
</evidence>
<evidence type="ECO:0000256" key="7">
    <source>
        <dbReference type="ARBA" id="ARBA00022777"/>
    </source>
</evidence>
<dbReference type="SUPFAM" id="SSF47384">
    <property type="entry name" value="Homodimeric domain of signal transducing histidine kinase"/>
    <property type="match status" value="1"/>
</dbReference>
<dbReference type="CDD" id="cd00082">
    <property type="entry name" value="HisKA"/>
    <property type="match status" value="1"/>
</dbReference>
<comment type="subcellular location">
    <subcellularLocation>
        <location evidence="2">Membrane</location>
    </subcellularLocation>
</comment>
<reference evidence="12" key="2">
    <citation type="journal article" date="2021" name="PeerJ">
        <title>Extensive microbial diversity within the chicken gut microbiome revealed by metagenomics and culture.</title>
        <authorList>
            <person name="Gilroy R."/>
            <person name="Ravi A."/>
            <person name="Getino M."/>
            <person name="Pursley I."/>
            <person name="Horton D.L."/>
            <person name="Alikhan N.F."/>
            <person name="Baker D."/>
            <person name="Gharbi K."/>
            <person name="Hall N."/>
            <person name="Watson M."/>
            <person name="Adriaenssens E.M."/>
            <person name="Foster-Nyarko E."/>
            <person name="Jarju S."/>
            <person name="Secka A."/>
            <person name="Antonio M."/>
            <person name="Oren A."/>
            <person name="Chaudhuri R.R."/>
            <person name="La Ragione R."/>
            <person name="Hildebrand F."/>
            <person name="Pallen M.J."/>
        </authorList>
    </citation>
    <scope>NUCLEOTIDE SEQUENCE</scope>
    <source>
        <strain evidence="12">D5-748</strain>
    </source>
</reference>
<feature type="transmembrane region" description="Helical" evidence="10">
    <location>
        <begin position="7"/>
        <end position="31"/>
    </location>
</feature>